<gene>
    <name evidence="2" type="ORF">SAMN04488542_1317</name>
</gene>
<protein>
    <submittedName>
        <fullName evidence="2">MOSC domain-containing protein YiiM</fullName>
    </submittedName>
</protein>
<evidence type="ECO:0000313" key="2">
    <source>
        <dbReference type="EMBL" id="SDG24325.1"/>
    </source>
</evidence>
<dbReference type="Pfam" id="PF03473">
    <property type="entry name" value="MOSC"/>
    <property type="match status" value="1"/>
</dbReference>
<dbReference type="InterPro" id="IPR011037">
    <property type="entry name" value="Pyrv_Knase-like_insert_dom_sf"/>
</dbReference>
<dbReference type="PANTHER" id="PTHR30212">
    <property type="entry name" value="PROTEIN YIIM"/>
    <property type="match status" value="1"/>
</dbReference>
<name>A0A1G7SMP3_9BACL</name>
<keyword evidence="3" id="KW-1185">Reference proteome</keyword>
<feature type="domain" description="MOSC" evidence="1">
    <location>
        <begin position="50"/>
        <end position="184"/>
    </location>
</feature>
<dbReference type="Proteomes" id="UP000198972">
    <property type="component" value="Unassembled WGS sequence"/>
</dbReference>
<dbReference type="Pfam" id="PF03475">
    <property type="entry name" value="YiiM_3-alpha"/>
    <property type="match status" value="1"/>
</dbReference>
<dbReference type="Gene3D" id="2.40.33.20">
    <property type="entry name" value="PK beta-barrel domain-like"/>
    <property type="match status" value="1"/>
</dbReference>
<evidence type="ECO:0000313" key="3">
    <source>
        <dbReference type="Proteomes" id="UP000198972"/>
    </source>
</evidence>
<dbReference type="InterPro" id="IPR005302">
    <property type="entry name" value="MoCF_Sase_C"/>
</dbReference>
<dbReference type="STRING" id="670482.SAMN04488542_1317"/>
<dbReference type="PROSITE" id="PS51340">
    <property type="entry name" value="MOSC"/>
    <property type="match status" value="1"/>
</dbReference>
<dbReference type="EMBL" id="FNBG01000031">
    <property type="protein sequence ID" value="SDG24325.1"/>
    <property type="molecule type" value="Genomic_DNA"/>
</dbReference>
<dbReference type="PANTHER" id="PTHR30212:SF4">
    <property type="entry name" value="MOSC DOMAIN-CONTAINING PROTEIN"/>
    <property type="match status" value="1"/>
</dbReference>
<dbReference type="AlphaFoldDB" id="A0A1G7SMP3"/>
<dbReference type="SUPFAM" id="SSF50800">
    <property type="entry name" value="PK beta-barrel domain-like"/>
    <property type="match status" value="1"/>
</dbReference>
<dbReference type="GO" id="GO:0030170">
    <property type="term" value="F:pyridoxal phosphate binding"/>
    <property type="evidence" value="ECO:0007669"/>
    <property type="project" value="InterPro"/>
</dbReference>
<dbReference type="InterPro" id="IPR005163">
    <property type="entry name" value="Tri_helical_YiiM-like"/>
</dbReference>
<dbReference type="GO" id="GO:0030151">
    <property type="term" value="F:molybdenum ion binding"/>
    <property type="evidence" value="ECO:0007669"/>
    <property type="project" value="InterPro"/>
</dbReference>
<reference evidence="2 3" key="1">
    <citation type="submission" date="2016-10" db="EMBL/GenBank/DDBJ databases">
        <authorList>
            <person name="de Groot N.N."/>
        </authorList>
    </citation>
    <scope>NUCLEOTIDE SEQUENCE [LARGE SCALE GENOMIC DNA]</scope>
    <source>
        <strain evidence="2 3">DSM 28129</strain>
    </source>
</reference>
<dbReference type="InterPro" id="IPR052353">
    <property type="entry name" value="Benzoxazolinone_Detox_Enz"/>
</dbReference>
<organism evidence="2 3">
    <name type="scientific">Fontibacillus panacisegetis</name>
    <dbReference type="NCBI Taxonomy" id="670482"/>
    <lineage>
        <taxon>Bacteria</taxon>
        <taxon>Bacillati</taxon>
        <taxon>Bacillota</taxon>
        <taxon>Bacilli</taxon>
        <taxon>Bacillales</taxon>
        <taxon>Paenibacillaceae</taxon>
        <taxon>Fontibacillus</taxon>
    </lineage>
</organism>
<sequence>MDGMASMDNVRSVGDTISTIRQMKVKGINIGKPVVMTYQNKEIMSGFHKTPIEGRIYLSSLNFDGDGQGDLKHHGGVDKAVCVYPFERYAYWEQELGLSLALGAFGENVTTEGMLEDQICIGDIFQFGEAVVQVSQPRQPCYKIAARYGVKELPAMVQETGYTGYYLRVLQEGWVNPEDTLSLKQHHAAGITLQYANQMMFHDKENAKGIQTILDVEELSSSWRDTFTKRLGSLLND</sequence>
<accession>A0A1G7SMP3</accession>
<proteinExistence type="predicted"/>
<evidence type="ECO:0000259" key="1">
    <source>
        <dbReference type="PROSITE" id="PS51340"/>
    </source>
</evidence>
<dbReference type="GO" id="GO:0003824">
    <property type="term" value="F:catalytic activity"/>
    <property type="evidence" value="ECO:0007669"/>
    <property type="project" value="InterPro"/>
</dbReference>